<dbReference type="AlphaFoldDB" id="A0A2V4DSZ9"/>
<dbReference type="Proteomes" id="UP000247673">
    <property type="component" value="Unassembled WGS sequence"/>
</dbReference>
<reference evidence="1 2" key="1">
    <citation type="submission" date="2018-05" db="EMBL/GenBank/DDBJ databases">
        <title>Reference genomes for bee gut microbiota database.</title>
        <authorList>
            <person name="Ellegaard K.M."/>
        </authorList>
    </citation>
    <scope>NUCLEOTIDE SEQUENCE [LARGE SCALE GENOMIC DNA]</scope>
    <source>
        <strain evidence="1 2">ESL0172</strain>
    </source>
</reference>
<name>A0A2V4DSZ9_9GAMM</name>
<accession>A0A2V4DSZ9</accession>
<sequence length="72" mass="8320">MTREEFLEKFQDILQTEDELSFGMSLDDIEEWDSLAKLATVAFLDQNFNVKVVFDDFQNLKTIDDVAKKAGI</sequence>
<protein>
    <submittedName>
        <fullName evidence="1">Acyl carrier protein</fullName>
    </submittedName>
</protein>
<proteinExistence type="predicted"/>
<dbReference type="Gene3D" id="1.10.1200.10">
    <property type="entry name" value="ACP-like"/>
    <property type="match status" value="1"/>
</dbReference>
<evidence type="ECO:0000313" key="2">
    <source>
        <dbReference type="Proteomes" id="UP000247673"/>
    </source>
</evidence>
<evidence type="ECO:0000313" key="1">
    <source>
        <dbReference type="EMBL" id="PXY91526.1"/>
    </source>
</evidence>
<gene>
    <name evidence="1" type="ORF">DKK78_04165</name>
</gene>
<dbReference type="OrthoDB" id="5999171at2"/>
<keyword evidence="2" id="KW-1185">Reference proteome</keyword>
<organism evidence="1 2">
    <name type="scientific">Gilliamella apis</name>
    <dbReference type="NCBI Taxonomy" id="1970738"/>
    <lineage>
        <taxon>Bacteria</taxon>
        <taxon>Pseudomonadati</taxon>
        <taxon>Pseudomonadota</taxon>
        <taxon>Gammaproteobacteria</taxon>
        <taxon>Orbales</taxon>
        <taxon>Orbaceae</taxon>
        <taxon>Gilliamella</taxon>
    </lineage>
</organism>
<comment type="caution">
    <text evidence="1">The sequence shown here is derived from an EMBL/GenBank/DDBJ whole genome shotgun (WGS) entry which is preliminary data.</text>
</comment>
<dbReference type="InterPro" id="IPR036736">
    <property type="entry name" value="ACP-like_sf"/>
</dbReference>
<dbReference type="SUPFAM" id="SSF47336">
    <property type="entry name" value="ACP-like"/>
    <property type="match status" value="1"/>
</dbReference>
<dbReference type="RefSeq" id="WP_110447485.1">
    <property type="nucleotide sequence ID" value="NZ_CP132381.1"/>
</dbReference>
<dbReference type="EMBL" id="QGLO01000004">
    <property type="protein sequence ID" value="PXY91526.1"/>
    <property type="molecule type" value="Genomic_DNA"/>
</dbReference>